<dbReference type="Proteomes" id="UP000304928">
    <property type="component" value="Unassembled WGS sequence"/>
</dbReference>
<accession>A0A4S9AT18</accession>
<dbReference type="AlphaFoldDB" id="A0A4S9AT18"/>
<evidence type="ECO:0000313" key="3">
    <source>
        <dbReference type="EMBL" id="THW83128.1"/>
    </source>
</evidence>
<dbReference type="EMBL" id="QZAM01000131">
    <property type="protein sequence ID" value="THW41124.1"/>
    <property type="molecule type" value="Genomic_DNA"/>
</dbReference>
<comment type="caution">
    <text evidence="3">The sequence shown here is derived from an EMBL/GenBank/DDBJ whole genome shotgun (WGS) entry which is preliminary data.</text>
</comment>
<feature type="compositionally biased region" description="Basic residues" evidence="1">
    <location>
        <begin position="255"/>
        <end position="264"/>
    </location>
</feature>
<proteinExistence type="predicted"/>
<name>A0A4S9AT18_AURPU</name>
<dbReference type="Proteomes" id="UP000309076">
    <property type="component" value="Unassembled WGS sequence"/>
</dbReference>
<evidence type="ECO:0000313" key="5">
    <source>
        <dbReference type="Proteomes" id="UP000309076"/>
    </source>
</evidence>
<evidence type="ECO:0000313" key="4">
    <source>
        <dbReference type="Proteomes" id="UP000304928"/>
    </source>
</evidence>
<dbReference type="EMBL" id="QZAR01000302">
    <property type="protein sequence ID" value="THW83128.1"/>
    <property type="molecule type" value="Genomic_DNA"/>
</dbReference>
<evidence type="ECO:0000256" key="1">
    <source>
        <dbReference type="SAM" id="MobiDB-lite"/>
    </source>
</evidence>
<reference evidence="4 5" key="1">
    <citation type="submission" date="2018-10" db="EMBL/GenBank/DDBJ databases">
        <title>Fifty Aureobasidium pullulans genomes reveal a recombining polyextremotolerant generalist.</title>
        <authorList>
            <person name="Gostincar C."/>
            <person name="Turk M."/>
            <person name="Zajc J."/>
            <person name="Gunde-Cimerman N."/>
        </authorList>
    </citation>
    <scope>NUCLEOTIDE SEQUENCE [LARGE SCALE GENOMIC DNA]</scope>
    <source>
        <strain evidence="3 4">EXF-10507</strain>
        <strain evidence="2 5">EXF-10796</strain>
    </source>
</reference>
<gene>
    <name evidence="3" type="ORF">D6D15_09792</name>
    <name evidence="2" type="ORF">D6D21_06471</name>
</gene>
<evidence type="ECO:0000313" key="2">
    <source>
        <dbReference type="EMBL" id="THW41124.1"/>
    </source>
</evidence>
<feature type="region of interest" description="Disordered" evidence="1">
    <location>
        <begin position="164"/>
        <end position="264"/>
    </location>
</feature>
<sequence length="264" mass="29134">MNTKVIPERLQEVRPLSYTGFGIDIVDVGGNAIGRSADTDLIPDANILCTRFSPARTEIPLQNRPPRSLDTLYLLDRFLLGRFPLGGTFRSASKVRKPDSTEDLQTFVAFVKRPEYIGHPWASFWVSCFDNDYKWDNKIIGKNLAVLRSVRTVSTHTRQGAGKIAETSYILGPPGTSGAEKKEGKGKEKRKKRAASSDDEAGGLEKPVSSKSRPSRSKYAPTEEPDKKREAKKRGSGNSAAPLSADFLDPPASGRKSRKLVREE</sequence>
<organism evidence="3 4">
    <name type="scientific">Aureobasidium pullulans</name>
    <name type="common">Black yeast</name>
    <name type="synonym">Pullularia pullulans</name>
    <dbReference type="NCBI Taxonomy" id="5580"/>
    <lineage>
        <taxon>Eukaryota</taxon>
        <taxon>Fungi</taxon>
        <taxon>Dikarya</taxon>
        <taxon>Ascomycota</taxon>
        <taxon>Pezizomycotina</taxon>
        <taxon>Dothideomycetes</taxon>
        <taxon>Dothideomycetidae</taxon>
        <taxon>Dothideales</taxon>
        <taxon>Saccotheciaceae</taxon>
        <taxon>Aureobasidium</taxon>
    </lineage>
</organism>
<protein>
    <submittedName>
        <fullName evidence="3">Uncharacterized protein</fullName>
    </submittedName>
</protein>